<dbReference type="Proteomes" id="UP000681526">
    <property type="component" value="Unassembled WGS sequence"/>
</dbReference>
<gene>
    <name evidence="2" type="primary">txxe 3206</name>
    <name evidence="2" type="ORF">TXXE_17165</name>
</gene>
<keyword evidence="1" id="KW-1133">Transmembrane helix</keyword>
<organism evidence="2 3">
    <name type="scientific">Thermobacillus xylanilyticus</name>
    <dbReference type="NCBI Taxonomy" id="76633"/>
    <lineage>
        <taxon>Bacteria</taxon>
        <taxon>Bacillati</taxon>
        <taxon>Bacillota</taxon>
        <taxon>Bacilli</taxon>
        <taxon>Bacillales</taxon>
        <taxon>Paenibacillaceae</taxon>
        <taxon>Thermobacillus</taxon>
    </lineage>
</organism>
<reference evidence="2 3" key="1">
    <citation type="submission" date="2021-04" db="EMBL/GenBank/DDBJ databases">
        <authorList>
            <person name="Rakotoarivonina H."/>
        </authorList>
    </citation>
    <scope>NUCLEOTIDE SEQUENCE [LARGE SCALE GENOMIC DNA]</scope>
    <source>
        <strain evidence="2 3">XE</strain>
    </source>
</reference>
<dbReference type="RefSeq" id="WP_015255448.1">
    <property type="nucleotide sequence ID" value="NZ_CAJRAY010000085.1"/>
</dbReference>
<keyword evidence="3" id="KW-1185">Reference proteome</keyword>
<evidence type="ECO:0000313" key="2">
    <source>
        <dbReference type="EMBL" id="CAG5091940.1"/>
    </source>
</evidence>
<evidence type="ECO:0000256" key="1">
    <source>
        <dbReference type="SAM" id="Phobius"/>
    </source>
</evidence>
<name>A0ABM8V826_THEXY</name>
<dbReference type="EMBL" id="CAJRAY010000085">
    <property type="protein sequence ID" value="CAG5091940.1"/>
    <property type="molecule type" value="Genomic_DNA"/>
</dbReference>
<feature type="transmembrane region" description="Helical" evidence="1">
    <location>
        <begin position="6"/>
        <end position="26"/>
    </location>
</feature>
<comment type="caution">
    <text evidence="2">The sequence shown here is derived from an EMBL/GenBank/DDBJ whole genome shotgun (WGS) entry which is preliminary data.</text>
</comment>
<keyword evidence="1" id="KW-0472">Membrane</keyword>
<evidence type="ECO:0000313" key="3">
    <source>
        <dbReference type="Proteomes" id="UP000681526"/>
    </source>
</evidence>
<proteinExistence type="predicted"/>
<feature type="transmembrane region" description="Helical" evidence="1">
    <location>
        <begin position="117"/>
        <end position="137"/>
    </location>
</feature>
<sequence>MGQFFYFLHAIGAVGMGIYLVLPFLVGRITQLSSEGQAGFADGVLIANRVAQFCLVLQLLTGGYMMTLADYSVLWSTLTLVLFLGIGALGGIMTKPLKAIVAAAKSGESAAGAISRVRLFSILLLVLYVAIIFVMQYSNI</sequence>
<evidence type="ECO:0008006" key="4">
    <source>
        <dbReference type="Google" id="ProtNLM"/>
    </source>
</evidence>
<protein>
    <recommendedName>
        <fullName evidence="4">DUF2269 domain-containing protein</fullName>
    </recommendedName>
</protein>
<accession>A0ABM8V826</accession>
<keyword evidence="1" id="KW-0812">Transmembrane</keyword>
<feature type="transmembrane region" description="Helical" evidence="1">
    <location>
        <begin position="73"/>
        <end position="97"/>
    </location>
</feature>